<accession>A0A6L5QR38</accession>
<proteinExistence type="predicted"/>
<feature type="coiled-coil region" evidence="1">
    <location>
        <begin position="33"/>
        <end position="60"/>
    </location>
</feature>
<organism evidence="2 3">
    <name type="scientific">Duganella alba</name>
    <dbReference type="NCBI Taxonomy" id="2666081"/>
    <lineage>
        <taxon>Bacteria</taxon>
        <taxon>Pseudomonadati</taxon>
        <taxon>Pseudomonadota</taxon>
        <taxon>Betaproteobacteria</taxon>
        <taxon>Burkholderiales</taxon>
        <taxon>Oxalobacteraceae</taxon>
        <taxon>Telluria group</taxon>
        <taxon>Duganella</taxon>
    </lineage>
</organism>
<dbReference type="Proteomes" id="UP000481037">
    <property type="component" value="Unassembled WGS sequence"/>
</dbReference>
<keyword evidence="3" id="KW-1185">Reference proteome</keyword>
<sequence length="181" mass="20199">MLRKLERDFVAADLAAVEGLLSNYGEDVDPIGFLQFTERKKRLQRQLQDLDNLIKDQLEIGVFFDGPPVDHRYGISAEFCGEAIALLSALMAPHGRLFVTVLGRRTIGLLLRVGEEGVQSAAYMLPIDALDRVARNPHTIECLDQSILDLLNLLKKQRASMRIVCGAHDFTLDYRMAASTS</sequence>
<evidence type="ECO:0000313" key="2">
    <source>
        <dbReference type="EMBL" id="MRX11311.1"/>
    </source>
</evidence>
<name>A0A6L5QR38_9BURK</name>
<keyword evidence="1" id="KW-0175">Coiled coil</keyword>
<reference evidence="2 3" key="1">
    <citation type="submission" date="2019-11" db="EMBL/GenBank/DDBJ databases">
        <title>Novel species isolated from a subtropical stream in China.</title>
        <authorList>
            <person name="Lu H."/>
        </authorList>
    </citation>
    <scope>NUCLEOTIDE SEQUENCE [LARGE SCALE GENOMIC DNA]</scope>
    <source>
        <strain evidence="2 3">FT25W</strain>
    </source>
</reference>
<dbReference type="EMBL" id="WKJM01000032">
    <property type="protein sequence ID" value="MRX11311.1"/>
    <property type="molecule type" value="Genomic_DNA"/>
</dbReference>
<evidence type="ECO:0000313" key="3">
    <source>
        <dbReference type="Proteomes" id="UP000481037"/>
    </source>
</evidence>
<evidence type="ECO:0000256" key="1">
    <source>
        <dbReference type="SAM" id="Coils"/>
    </source>
</evidence>
<dbReference type="RefSeq" id="WP_154369439.1">
    <property type="nucleotide sequence ID" value="NZ_WKJM01000032.1"/>
</dbReference>
<gene>
    <name evidence="2" type="ORF">GJ697_26140</name>
</gene>
<protein>
    <submittedName>
        <fullName evidence="2">Uncharacterized protein</fullName>
    </submittedName>
</protein>
<dbReference type="AlphaFoldDB" id="A0A6L5QR38"/>
<comment type="caution">
    <text evidence="2">The sequence shown here is derived from an EMBL/GenBank/DDBJ whole genome shotgun (WGS) entry which is preliminary data.</text>
</comment>